<evidence type="ECO:0000313" key="1">
    <source>
        <dbReference type="EMBL" id="OWT43320.1"/>
    </source>
</evidence>
<proteinExistence type="predicted"/>
<evidence type="ECO:0000313" key="2">
    <source>
        <dbReference type="Proteomes" id="UP000078397"/>
    </source>
</evidence>
<dbReference type="KEGG" id="pchm:VFPPC_17517"/>
<dbReference type="RefSeq" id="XP_022285755.1">
    <property type="nucleotide sequence ID" value="XM_022429218.1"/>
</dbReference>
<gene>
    <name evidence="1" type="ORF">VFPPC_17517</name>
</gene>
<dbReference type="GeneID" id="33936472"/>
<sequence>MASFTIYEVRFGVGNCLHYGVFVQTGTDGAGMLMDVRGSVNAGGKLVFNSRGEMLKNICRGVDPPDTQYGSTPLSGGSSPICRCSEWNDRVWSAIYASGIVKGQFEEGSQS</sequence>
<keyword evidence="2" id="KW-1185">Reference proteome</keyword>
<comment type="caution">
    <text evidence="1">The sequence shown here is derived from an EMBL/GenBank/DDBJ whole genome shotgun (WGS) entry which is preliminary data.</text>
</comment>
<accession>A0A219ARD0</accession>
<dbReference type="Proteomes" id="UP000078397">
    <property type="component" value="Unassembled WGS sequence"/>
</dbReference>
<dbReference type="AlphaFoldDB" id="A0A219ARD0"/>
<name>A0A219ARD0_METCM</name>
<reference evidence="1 2" key="1">
    <citation type="journal article" date="2016" name="PLoS Pathog.">
        <title>Biosynthesis of antibiotic leucinostatins in bio-control fungus Purpureocillium lilacinum and their inhibition on phytophthora revealed by genome mining.</title>
        <authorList>
            <person name="Wang G."/>
            <person name="Liu Z."/>
            <person name="Lin R."/>
            <person name="Li E."/>
            <person name="Mao Z."/>
            <person name="Ling J."/>
            <person name="Yang Y."/>
            <person name="Yin W.B."/>
            <person name="Xie B."/>
        </authorList>
    </citation>
    <scope>NUCLEOTIDE SEQUENCE [LARGE SCALE GENOMIC DNA]</scope>
    <source>
        <strain evidence="1">170</strain>
    </source>
</reference>
<dbReference type="STRING" id="1380566.A0A219ARD0"/>
<organism evidence="1 2">
    <name type="scientific">Pochonia chlamydosporia 170</name>
    <dbReference type="NCBI Taxonomy" id="1380566"/>
    <lineage>
        <taxon>Eukaryota</taxon>
        <taxon>Fungi</taxon>
        <taxon>Dikarya</taxon>
        <taxon>Ascomycota</taxon>
        <taxon>Pezizomycotina</taxon>
        <taxon>Sordariomycetes</taxon>
        <taxon>Hypocreomycetidae</taxon>
        <taxon>Hypocreales</taxon>
        <taxon>Clavicipitaceae</taxon>
        <taxon>Pochonia</taxon>
    </lineage>
</organism>
<dbReference type="EMBL" id="LSBJ02000002">
    <property type="protein sequence ID" value="OWT43320.1"/>
    <property type="molecule type" value="Genomic_DNA"/>
</dbReference>
<dbReference type="OrthoDB" id="4135672at2759"/>
<protein>
    <submittedName>
        <fullName evidence="1">Uncharacterized protein</fullName>
    </submittedName>
</protein>